<dbReference type="InterPro" id="IPR011009">
    <property type="entry name" value="Kinase-like_dom_sf"/>
</dbReference>
<evidence type="ECO:0000259" key="1">
    <source>
        <dbReference type="PROSITE" id="PS50011"/>
    </source>
</evidence>
<evidence type="ECO:0000313" key="3">
    <source>
        <dbReference type="Proteomes" id="UP000054477"/>
    </source>
</evidence>
<dbReference type="PANTHER" id="PTHR44329:SF214">
    <property type="entry name" value="PROTEIN KINASE DOMAIN-CONTAINING PROTEIN"/>
    <property type="match status" value="1"/>
</dbReference>
<dbReference type="SMART" id="SM00220">
    <property type="entry name" value="S_TKc"/>
    <property type="match status" value="1"/>
</dbReference>
<protein>
    <recommendedName>
        <fullName evidence="1">Protein kinase domain-containing protein</fullName>
    </recommendedName>
</protein>
<dbReference type="Gene3D" id="1.10.510.10">
    <property type="entry name" value="Transferase(Phosphotransferase) domain 1"/>
    <property type="match status" value="1"/>
</dbReference>
<dbReference type="OrthoDB" id="4062651at2759"/>
<proteinExistence type="predicted"/>
<dbReference type="GO" id="GO:0004674">
    <property type="term" value="F:protein serine/threonine kinase activity"/>
    <property type="evidence" value="ECO:0007669"/>
    <property type="project" value="TreeGrafter"/>
</dbReference>
<reference evidence="2 3" key="1">
    <citation type="submission" date="2014-04" db="EMBL/GenBank/DDBJ databases">
        <authorList>
            <consortium name="DOE Joint Genome Institute"/>
            <person name="Kuo A."/>
            <person name="Kohler A."/>
            <person name="Nagy L.G."/>
            <person name="Floudas D."/>
            <person name="Copeland A."/>
            <person name="Barry K.W."/>
            <person name="Cichocki N."/>
            <person name="Veneault-Fourrey C."/>
            <person name="LaButti K."/>
            <person name="Lindquist E.A."/>
            <person name="Lipzen A."/>
            <person name="Lundell T."/>
            <person name="Morin E."/>
            <person name="Murat C."/>
            <person name="Sun H."/>
            <person name="Tunlid A."/>
            <person name="Henrissat B."/>
            <person name="Grigoriev I.V."/>
            <person name="Hibbett D.S."/>
            <person name="Martin F."/>
            <person name="Nordberg H.P."/>
            <person name="Cantor M.N."/>
            <person name="Hua S.X."/>
        </authorList>
    </citation>
    <scope>NUCLEOTIDE SEQUENCE [LARGE SCALE GENOMIC DNA]</scope>
    <source>
        <strain evidence="2 3">LaAM-08-1</strain>
    </source>
</reference>
<accession>A0A0C9X7T3</accession>
<gene>
    <name evidence="2" type="ORF">K443DRAFT_105741</name>
</gene>
<dbReference type="Pfam" id="PF07714">
    <property type="entry name" value="PK_Tyr_Ser-Thr"/>
    <property type="match status" value="1"/>
</dbReference>
<dbReference type="EMBL" id="KN838694">
    <property type="protein sequence ID" value="KIJ97408.1"/>
    <property type="molecule type" value="Genomic_DNA"/>
</dbReference>
<dbReference type="AlphaFoldDB" id="A0A0C9X7T3"/>
<dbReference type="PROSITE" id="PS50011">
    <property type="entry name" value="PROTEIN_KINASE_DOM"/>
    <property type="match status" value="1"/>
</dbReference>
<sequence length="464" mass="52032">MENLAATYRKLGKYSEAEKLDIQVLESCKKWPQNAGKEDINFDALISTSAAGDVLDAENVRQILSAIQKVMEDLKADASQILPADEAATQLHTIFDPVFSNKHSCKTLVNFQGDDAKIVLNSLQWLLDHPQSNATQRSRLLSALLRLSRKSGLYPECIILKDIVREGDCAVASGHFGEVWKGMFRDQQVCLKVVRINKQSHVNHLLKVFAKEAILWSQLSHRNLLPFYGIYYLEDGHGRVCLVSPWMNNGNIKDYLPENPRVDRVLLVSDVAAGVSYLHQKAIVHGDLKGVNILVTESGKACLADFGLSNHVDAEMLTWTSESSAKTAGTVRWQAPELFDLENENSKPTKETDTYAFSCVCYEIFTCQVPFHETSRESIVMMKVMGGKRPSRPANNNAAFIEWGLTDSMWRLMERCWDRDPENRPTMSSICGKDFLSSLVDDRPSGGREAFSPPQFRGAMHGFL</sequence>
<keyword evidence="3" id="KW-1185">Reference proteome</keyword>
<dbReference type="HOGENOM" id="CLU_000288_7_18_1"/>
<dbReference type="InterPro" id="IPR051681">
    <property type="entry name" value="Ser/Thr_Kinases-Pseudokinases"/>
</dbReference>
<organism evidence="2 3">
    <name type="scientific">Laccaria amethystina LaAM-08-1</name>
    <dbReference type="NCBI Taxonomy" id="1095629"/>
    <lineage>
        <taxon>Eukaryota</taxon>
        <taxon>Fungi</taxon>
        <taxon>Dikarya</taxon>
        <taxon>Basidiomycota</taxon>
        <taxon>Agaricomycotina</taxon>
        <taxon>Agaricomycetes</taxon>
        <taxon>Agaricomycetidae</taxon>
        <taxon>Agaricales</taxon>
        <taxon>Agaricineae</taxon>
        <taxon>Hydnangiaceae</taxon>
        <taxon>Laccaria</taxon>
    </lineage>
</organism>
<feature type="domain" description="Protein kinase" evidence="1">
    <location>
        <begin position="165"/>
        <end position="436"/>
    </location>
</feature>
<reference evidence="3" key="2">
    <citation type="submission" date="2015-01" db="EMBL/GenBank/DDBJ databases">
        <title>Evolutionary Origins and Diversification of the Mycorrhizal Mutualists.</title>
        <authorList>
            <consortium name="DOE Joint Genome Institute"/>
            <consortium name="Mycorrhizal Genomics Consortium"/>
            <person name="Kohler A."/>
            <person name="Kuo A."/>
            <person name="Nagy L.G."/>
            <person name="Floudas D."/>
            <person name="Copeland A."/>
            <person name="Barry K.W."/>
            <person name="Cichocki N."/>
            <person name="Veneault-Fourrey C."/>
            <person name="LaButti K."/>
            <person name="Lindquist E.A."/>
            <person name="Lipzen A."/>
            <person name="Lundell T."/>
            <person name="Morin E."/>
            <person name="Murat C."/>
            <person name="Riley R."/>
            <person name="Ohm R."/>
            <person name="Sun H."/>
            <person name="Tunlid A."/>
            <person name="Henrissat B."/>
            <person name="Grigoriev I.V."/>
            <person name="Hibbett D.S."/>
            <person name="Martin F."/>
        </authorList>
    </citation>
    <scope>NUCLEOTIDE SEQUENCE [LARGE SCALE GENOMIC DNA]</scope>
    <source>
        <strain evidence="3">LaAM-08-1</strain>
    </source>
</reference>
<dbReference type="InterPro" id="IPR001245">
    <property type="entry name" value="Ser-Thr/Tyr_kinase_cat_dom"/>
</dbReference>
<dbReference type="GO" id="GO:0005524">
    <property type="term" value="F:ATP binding"/>
    <property type="evidence" value="ECO:0007669"/>
    <property type="project" value="InterPro"/>
</dbReference>
<name>A0A0C9X7T3_9AGAR</name>
<dbReference type="Proteomes" id="UP000054477">
    <property type="component" value="Unassembled WGS sequence"/>
</dbReference>
<dbReference type="SUPFAM" id="SSF56112">
    <property type="entry name" value="Protein kinase-like (PK-like)"/>
    <property type="match status" value="1"/>
</dbReference>
<evidence type="ECO:0000313" key="2">
    <source>
        <dbReference type="EMBL" id="KIJ97408.1"/>
    </source>
</evidence>
<dbReference type="PANTHER" id="PTHR44329">
    <property type="entry name" value="SERINE/THREONINE-PROTEIN KINASE TNNI3K-RELATED"/>
    <property type="match status" value="1"/>
</dbReference>
<dbReference type="STRING" id="1095629.A0A0C9X7T3"/>
<dbReference type="PROSITE" id="PS00108">
    <property type="entry name" value="PROTEIN_KINASE_ST"/>
    <property type="match status" value="1"/>
</dbReference>
<dbReference type="InterPro" id="IPR008271">
    <property type="entry name" value="Ser/Thr_kinase_AS"/>
</dbReference>
<dbReference type="InterPro" id="IPR000719">
    <property type="entry name" value="Prot_kinase_dom"/>
</dbReference>